<proteinExistence type="predicted"/>
<dbReference type="Proteomes" id="UP000187406">
    <property type="component" value="Unassembled WGS sequence"/>
</dbReference>
<keyword evidence="3" id="KW-1185">Reference proteome</keyword>
<reference evidence="3" key="1">
    <citation type="submission" date="2016-04" db="EMBL/GenBank/DDBJ databases">
        <title>Cephalotus genome sequencing.</title>
        <authorList>
            <person name="Fukushima K."/>
            <person name="Hasebe M."/>
            <person name="Fang X."/>
        </authorList>
    </citation>
    <scope>NUCLEOTIDE SEQUENCE [LARGE SCALE GENOMIC DNA]</scope>
    <source>
        <strain evidence="3">cv. St1</strain>
    </source>
</reference>
<dbReference type="InParanoid" id="A0A1Q3CR44"/>
<dbReference type="SUPFAM" id="SSF53474">
    <property type="entry name" value="alpha/beta-Hydrolases"/>
    <property type="match status" value="1"/>
</dbReference>
<dbReference type="Gene3D" id="3.40.50.1820">
    <property type="entry name" value="alpha/beta hydrolase"/>
    <property type="match status" value="1"/>
</dbReference>
<dbReference type="PRINTS" id="PR00111">
    <property type="entry name" value="ABHYDROLASE"/>
</dbReference>
<protein>
    <submittedName>
        <fullName evidence="2">Abhydrolase_6 domain-containing protein</fullName>
    </submittedName>
</protein>
<dbReference type="GO" id="GO:0016787">
    <property type="term" value="F:hydrolase activity"/>
    <property type="evidence" value="ECO:0007669"/>
    <property type="project" value="UniProtKB-KW"/>
</dbReference>
<dbReference type="STRING" id="3775.A0A1Q3CR44"/>
<name>A0A1Q3CR44_CEPFO</name>
<evidence type="ECO:0000313" key="2">
    <source>
        <dbReference type="EMBL" id="GAV82710.1"/>
    </source>
</evidence>
<evidence type="ECO:0000313" key="3">
    <source>
        <dbReference type="Proteomes" id="UP000187406"/>
    </source>
</evidence>
<dbReference type="Pfam" id="PF00561">
    <property type="entry name" value="Abhydrolase_1"/>
    <property type="match status" value="1"/>
</dbReference>
<dbReference type="InterPro" id="IPR052370">
    <property type="entry name" value="Meta-cleavage_hydrolase"/>
</dbReference>
<organism evidence="2 3">
    <name type="scientific">Cephalotus follicularis</name>
    <name type="common">Albany pitcher plant</name>
    <dbReference type="NCBI Taxonomy" id="3775"/>
    <lineage>
        <taxon>Eukaryota</taxon>
        <taxon>Viridiplantae</taxon>
        <taxon>Streptophyta</taxon>
        <taxon>Embryophyta</taxon>
        <taxon>Tracheophyta</taxon>
        <taxon>Spermatophyta</taxon>
        <taxon>Magnoliopsida</taxon>
        <taxon>eudicotyledons</taxon>
        <taxon>Gunneridae</taxon>
        <taxon>Pentapetalae</taxon>
        <taxon>rosids</taxon>
        <taxon>fabids</taxon>
        <taxon>Oxalidales</taxon>
        <taxon>Cephalotaceae</taxon>
        <taxon>Cephalotus</taxon>
    </lineage>
</organism>
<keyword evidence="2" id="KW-0378">Hydrolase</keyword>
<dbReference type="InterPro" id="IPR000073">
    <property type="entry name" value="AB_hydrolase_1"/>
</dbReference>
<comment type="caution">
    <text evidence="2">The sequence shown here is derived from an EMBL/GenBank/DDBJ whole genome shotgun (WGS) entry which is preliminary data.</text>
</comment>
<dbReference type="InterPro" id="IPR029058">
    <property type="entry name" value="AB_hydrolase_fold"/>
</dbReference>
<dbReference type="PANTHER" id="PTHR43139">
    <property type="entry name" value="SI:DKEY-122A22.2"/>
    <property type="match status" value="1"/>
</dbReference>
<accession>A0A1Q3CR44</accession>
<dbReference type="FunCoup" id="A0A1Q3CR44">
    <property type="interactions" value="481"/>
</dbReference>
<sequence length="343" mass="39742">MELTKLWHLLTFYLSTIQAVFRDIFSGLLYLNRTLSVLVMDKFLSLYFKSCDLSPCTIDLDNQTTMHFWSTNHRRFNKPILVMLHGYGSNSKWQFLYQVNSLSRSFNLYVPDLLFFGKSYTNLLDRTDGFQARCVVRGLERLGVDRFSVYGLSYGGFVAYRMAEMYPEVVEKVVIVSSGVGCTRDQKGEHLRKVGRRASDILVPNNPRDLRLLVNLSMHKHEAFKWFPDFLLQQFVNVMYKDHRKEKIELIEYLLEKETVSNLPVLTQETLIIWGDKDNVFPVQFAHQLHRYHLGPKSRLEIIKDTGHAANMESPDAVNRSIKSFVLGTPDSLHSLGNLCKQS</sequence>
<dbReference type="EMBL" id="BDDD01002700">
    <property type="protein sequence ID" value="GAV82710.1"/>
    <property type="molecule type" value="Genomic_DNA"/>
</dbReference>
<dbReference type="PANTHER" id="PTHR43139:SF37">
    <property type="entry name" value="ALPHA_BETA-HYDROLASES SUPERFAMILY PROTEIN"/>
    <property type="match status" value="1"/>
</dbReference>
<gene>
    <name evidence="2" type="ORF">CFOL_v3_26161</name>
</gene>
<dbReference type="OrthoDB" id="6431331at2759"/>
<evidence type="ECO:0000259" key="1">
    <source>
        <dbReference type="Pfam" id="PF00561"/>
    </source>
</evidence>
<dbReference type="AlphaFoldDB" id="A0A1Q3CR44"/>
<feature type="domain" description="AB hydrolase-1" evidence="1">
    <location>
        <begin position="79"/>
        <end position="315"/>
    </location>
</feature>